<evidence type="ECO:0000256" key="3">
    <source>
        <dbReference type="ARBA" id="ARBA00008565"/>
    </source>
</evidence>
<evidence type="ECO:0000256" key="4">
    <source>
        <dbReference type="ARBA" id="ARBA00022490"/>
    </source>
</evidence>
<proteinExistence type="inferred from homology"/>
<comment type="subcellular location">
    <subcellularLocation>
        <location evidence="2">Cytoplasm</location>
    </subcellularLocation>
    <subcellularLocation>
        <location evidence="1">Nucleus</location>
    </subcellularLocation>
</comment>
<feature type="domain" description="Integrator complex subunit 7 helical bundle" evidence="7">
    <location>
        <begin position="590"/>
        <end position="743"/>
    </location>
</feature>
<evidence type="ECO:0000256" key="1">
    <source>
        <dbReference type="ARBA" id="ARBA00004123"/>
    </source>
</evidence>
<dbReference type="PANTHER" id="PTHR13322:SF2">
    <property type="entry name" value="INTEGRATOR COMPLEX SUBUNIT 7"/>
    <property type="match status" value="1"/>
</dbReference>
<comment type="similarity">
    <text evidence="3">Belongs to the Integrator subunit 7 family.</text>
</comment>
<evidence type="ECO:0000256" key="5">
    <source>
        <dbReference type="ARBA" id="ARBA00023242"/>
    </source>
</evidence>
<evidence type="ECO:0000313" key="8">
    <source>
        <dbReference type="EMBL" id="OWZ23538.1"/>
    </source>
</evidence>
<dbReference type="OrthoDB" id="99558at2759"/>
<gene>
    <name evidence="8" type="ORF">PHMEG_0001564</name>
</gene>
<dbReference type="InterPro" id="IPR016024">
    <property type="entry name" value="ARM-type_fold"/>
</dbReference>
<reference evidence="9" key="1">
    <citation type="submission" date="2017-03" db="EMBL/GenBank/DDBJ databases">
        <title>Phytopthora megakarya and P. palmivora, two closely related causual agents of cacao black pod achieved similar genome size and gene model numbers by different mechanisms.</title>
        <authorList>
            <person name="Ali S."/>
            <person name="Shao J."/>
            <person name="Larry D.J."/>
            <person name="Kronmiller B."/>
            <person name="Shen D."/>
            <person name="Strem M.D."/>
            <person name="Melnick R.L."/>
            <person name="Guiltinan M.J."/>
            <person name="Tyler B.M."/>
            <person name="Meinhardt L.W."/>
            <person name="Bailey B.A."/>
        </authorList>
    </citation>
    <scope>NUCLEOTIDE SEQUENCE [LARGE SCALE GENOMIC DNA]</scope>
    <source>
        <strain evidence="9">zdho120</strain>
    </source>
</reference>
<dbReference type="InterPro" id="IPR056516">
    <property type="entry name" value="INTS7_N"/>
</dbReference>
<evidence type="ECO:0000256" key="2">
    <source>
        <dbReference type="ARBA" id="ARBA00004496"/>
    </source>
</evidence>
<evidence type="ECO:0000259" key="7">
    <source>
        <dbReference type="Pfam" id="PF24437"/>
    </source>
</evidence>
<dbReference type="Pfam" id="PF24437">
    <property type="entry name" value="INTS7_HB"/>
    <property type="match status" value="1"/>
</dbReference>
<dbReference type="Proteomes" id="UP000198211">
    <property type="component" value="Unassembled WGS sequence"/>
</dbReference>
<dbReference type="STRING" id="4795.A0A225X2R6"/>
<protein>
    <recommendedName>
        <fullName evidence="10">Integrator complex subunit 7</fullName>
    </recommendedName>
</protein>
<dbReference type="EMBL" id="NBNE01000057">
    <property type="protein sequence ID" value="OWZ23538.1"/>
    <property type="molecule type" value="Genomic_DNA"/>
</dbReference>
<dbReference type="GO" id="GO:0005737">
    <property type="term" value="C:cytoplasm"/>
    <property type="evidence" value="ECO:0007669"/>
    <property type="project" value="UniProtKB-SubCell"/>
</dbReference>
<dbReference type="PANTHER" id="PTHR13322">
    <property type="entry name" value="C1ORF73 PROTEIN"/>
    <property type="match status" value="1"/>
</dbReference>
<accession>A0A225X2R6</accession>
<evidence type="ECO:0008006" key="10">
    <source>
        <dbReference type="Google" id="ProtNLM"/>
    </source>
</evidence>
<feature type="domain" description="Integrator complex subunit 7 N-terminal" evidence="6">
    <location>
        <begin position="97"/>
        <end position="560"/>
    </location>
</feature>
<keyword evidence="4" id="KW-0963">Cytoplasm</keyword>
<keyword evidence="9" id="KW-1185">Reference proteome</keyword>
<evidence type="ECO:0000313" key="9">
    <source>
        <dbReference type="Proteomes" id="UP000198211"/>
    </source>
</evidence>
<dbReference type="SUPFAM" id="SSF48371">
    <property type="entry name" value="ARM repeat"/>
    <property type="match status" value="1"/>
</dbReference>
<dbReference type="InterPro" id="IPR056517">
    <property type="entry name" value="INTS7_HB"/>
</dbReference>
<comment type="caution">
    <text evidence="8">The sequence shown here is derived from an EMBL/GenBank/DDBJ whole genome shotgun (WGS) entry which is preliminary data.</text>
</comment>
<sequence>MLAGFVVPHAHFRVFHGDPAADSLHTAVNDQFPLALSPRRVVSAPTDLHLREFAQLEVQVKALQLQASQHATPKAMGDAVAGSLAECFLFYSRLFTVESFPWPDFLAAVLTKMAEHFATSENDIVRSAILRVFQRAKAHVAQVNDPSKLLGHLLGPLTDESSVTARILTLQMLATMPSLLLHDTTMQQRILKGLSTDDVDERLAAIEAATAFLQLSPSFREDVLTLSLEEKSTMLCSLLAEAVTNTTEAHQAWIHCAELYERLADDKSAVASLRAMTTLTAAYRGVLLAMHGQLLHHVLDQDPRALVRNFALLATQQLLAKSDGDDDDLLVNIMEGIFSRVGSHTTSSRVLMRIKLSALFLLEKWSSTGHELGDNAEALLKDVKQLLVSATDERFGRVFTSIILNVARQKLARAGGSSEHYIDDLFNALHPRAAIAAKSTWNHALEAIAQLSHEFPESVSRSVASRLIELLSIPTDNLSTAVSNSRRTAIFRVLGAQFQSPSVSSIRMELPMLLKELSAEKPTDASRIRAVAATFFLWTNEIVLANGGDDNEITKVIAEIETQLLDPTLYESHAERYEMAKLAILRGRFSLASQLLKVIAAKADSECFGGWLHALQTLCEAESRIAIDQSVHLESIHALARTSMHLQAARTSKFRFDLQLHLVALRLEWVQLLQSVQQLAGESAYTNSLGNPVGREGQLSVQLRALAHKFGVLRALLLGADQQDLDVLQVHATSCILLASAVEGFLLLRSPNSIDFPIESECHINSSQWSLRILKLLNEDIRKKLDRVAKLTPSRQPGVGARVLQQLVVALCAIPPVLPKLFFRSRLRNERRLLSSVQFLTFAENTAFTAKPRSRSQLGVSLGTDFTSVLKGVIALSRRSQQYWHARAEAIEAEVLVCVTGTDVAGVNNSIGSSSIYELASGSPEEKLVQHRVTVTLPISWDHVVEVAAEENTEGQMIYLPFETPVHVKAANLTTKGSFVLMTKLALVDRQGDKWPLAATGSRRGFIVY</sequence>
<name>A0A225X2R6_9STRA</name>
<dbReference type="AlphaFoldDB" id="A0A225X2R6"/>
<evidence type="ECO:0000259" key="6">
    <source>
        <dbReference type="Pfam" id="PF24436"/>
    </source>
</evidence>
<dbReference type="Pfam" id="PF24436">
    <property type="entry name" value="INTS7_N"/>
    <property type="match status" value="1"/>
</dbReference>
<dbReference type="GO" id="GO:0034472">
    <property type="term" value="P:snRNA 3'-end processing"/>
    <property type="evidence" value="ECO:0007669"/>
    <property type="project" value="TreeGrafter"/>
</dbReference>
<dbReference type="GO" id="GO:0032039">
    <property type="term" value="C:integrator complex"/>
    <property type="evidence" value="ECO:0007669"/>
    <property type="project" value="InterPro"/>
</dbReference>
<dbReference type="InterPro" id="IPR033060">
    <property type="entry name" value="INTS7"/>
</dbReference>
<organism evidence="8 9">
    <name type="scientific">Phytophthora megakarya</name>
    <dbReference type="NCBI Taxonomy" id="4795"/>
    <lineage>
        <taxon>Eukaryota</taxon>
        <taxon>Sar</taxon>
        <taxon>Stramenopiles</taxon>
        <taxon>Oomycota</taxon>
        <taxon>Peronosporomycetes</taxon>
        <taxon>Peronosporales</taxon>
        <taxon>Peronosporaceae</taxon>
        <taxon>Phytophthora</taxon>
    </lineage>
</organism>
<keyword evidence="5" id="KW-0539">Nucleus</keyword>